<protein>
    <recommendedName>
        <fullName evidence="3">14-3-3 domain-containing protein</fullName>
    </recommendedName>
</protein>
<dbReference type="InterPro" id="IPR036815">
    <property type="entry name" value="14-3-3_dom_sf"/>
</dbReference>
<sequence length="254" mass="29361">MAEERTNKVALAKLWEQAERWQDMALCMKEVVEMGGILQQEERNLLSVAYKNKASSRRCTWRIVSSAEQNAPDGSYDRQAATWLREKVETELKEMCEEVLALLDNFLIPRADKELEDEHDEESREKVAESYVFYRKMKGDYHRYQAEISEGEEKESVVKDAQESYGEALKKAAEELKPTHPIRLGVALNFSVFHYEVTKNTEEACRLTKDAFDAAISELDTLNDASYKDSTIIMHMLRDNLTVWTSENEEQGED</sequence>
<evidence type="ECO:0000259" key="3">
    <source>
        <dbReference type="SMART" id="SM00101"/>
    </source>
</evidence>
<dbReference type="PIRSF" id="PIRSF000868">
    <property type="entry name" value="14-3-3"/>
    <property type="match status" value="1"/>
</dbReference>
<dbReference type="Gene3D" id="1.20.190.20">
    <property type="entry name" value="14-3-3 domain"/>
    <property type="match status" value="1"/>
</dbReference>
<feature type="site" description="Interaction with phosphoserine on interacting protein" evidence="2">
    <location>
        <position position="143"/>
    </location>
</feature>
<dbReference type="SMART" id="SM00101">
    <property type="entry name" value="14_3_3"/>
    <property type="match status" value="1"/>
</dbReference>
<proteinExistence type="inferred from homology"/>
<accession>C3ZSV1</accession>
<dbReference type="InterPro" id="IPR023410">
    <property type="entry name" value="14-3-3_domain"/>
</dbReference>
<name>C3ZSV1_BRAFL</name>
<evidence type="ECO:0000256" key="2">
    <source>
        <dbReference type="PIRSR" id="PIRSR000868-1"/>
    </source>
</evidence>
<dbReference type="PANTHER" id="PTHR18860">
    <property type="entry name" value="14-3-3 PROTEIN"/>
    <property type="match status" value="1"/>
</dbReference>
<organism>
    <name type="scientific">Branchiostoma floridae</name>
    <name type="common">Florida lancelet</name>
    <name type="synonym">Amphioxus</name>
    <dbReference type="NCBI Taxonomy" id="7739"/>
    <lineage>
        <taxon>Eukaryota</taxon>
        <taxon>Metazoa</taxon>
        <taxon>Chordata</taxon>
        <taxon>Cephalochordata</taxon>
        <taxon>Leptocardii</taxon>
        <taxon>Amphioxiformes</taxon>
        <taxon>Branchiostomatidae</taxon>
        <taxon>Branchiostoma</taxon>
    </lineage>
</organism>
<evidence type="ECO:0000256" key="1">
    <source>
        <dbReference type="ARBA" id="ARBA00006141"/>
    </source>
</evidence>
<feature type="site" description="Interaction with phosphoserine on interacting protein" evidence="2">
    <location>
        <position position="58"/>
    </location>
</feature>
<dbReference type="AlphaFoldDB" id="C3ZSV1"/>
<dbReference type="EMBL" id="GG666674">
    <property type="protein sequence ID" value="EEN44503.1"/>
    <property type="molecule type" value="Genomic_DNA"/>
</dbReference>
<dbReference type="InterPro" id="IPR000308">
    <property type="entry name" value="14-3-3"/>
</dbReference>
<evidence type="ECO:0000313" key="4">
    <source>
        <dbReference type="EMBL" id="EEN44503.1"/>
    </source>
</evidence>
<dbReference type="InParanoid" id="C3ZSV1"/>
<feature type="domain" description="14-3-3" evidence="3">
    <location>
        <begin position="5"/>
        <end position="254"/>
    </location>
</feature>
<dbReference type="CDD" id="cd08774">
    <property type="entry name" value="14-3-3"/>
    <property type="match status" value="1"/>
</dbReference>
<dbReference type="SUPFAM" id="SSF48445">
    <property type="entry name" value="14-3-3 protein"/>
    <property type="match status" value="1"/>
</dbReference>
<dbReference type="STRING" id="7739.C3ZSV1"/>
<reference evidence="4" key="1">
    <citation type="journal article" date="2008" name="Nature">
        <title>The amphioxus genome and the evolution of the chordate karyotype.</title>
        <authorList>
            <consortium name="US DOE Joint Genome Institute (JGI-PGF)"/>
            <person name="Putnam N.H."/>
            <person name="Butts T."/>
            <person name="Ferrier D.E.K."/>
            <person name="Furlong R.F."/>
            <person name="Hellsten U."/>
            <person name="Kawashima T."/>
            <person name="Robinson-Rechavi M."/>
            <person name="Shoguchi E."/>
            <person name="Terry A."/>
            <person name="Yu J.-K."/>
            <person name="Benito-Gutierrez E.L."/>
            <person name="Dubchak I."/>
            <person name="Garcia-Fernandez J."/>
            <person name="Gibson-Brown J.J."/>
            <person name="Grigoriev I.V."/>
            <person name="Horton A.C."/>
            <person name="de Jong P.J."/>
            <person name="Jurka J."/>
            <person name="Kapitonov V.V."/>
            <person name="Kohara Y."/>
            <person name="Kuroki Y."/>
            <person name="Lindquist E."/>
            <person name="Lucas S."/>
            <person name="Osoegawa K."/>
            <person name="Pennacchio L.A."/>
            <person name="Salamov A.A."/>
            <person name="Satou Y."/>
            <person name="Sauka-Spengler T."/>
            <person name="Schmutz J."/>
            <person name="Shin-I T."/>
            <person name="Toyoda A."/>
            <person name="Bronner-Fraser M."/>
            <person name="Fujiyama A."/>
            <person name="Holland L.Z."/>
            <person name="Holland P.W.H."/>
            <person name="Satoh N."/>
            <person name="Rokhsar D.S."/>
        </authorList>
    </citation>
    <scope>NUCLEOTIDE SEQUENCE [LARGE SCALE GENOMIC DNA]</scope>
    <source>
        <strain evidence="4">S238N-H82</strain>
        <tissue evidence="4">Testes</tissue>
    </source>
</reference>
<dbReference type="Pfam" id="PF00244">
    <property type="entry name" value="14-3-3"/>
    <property type="match status" value="1"/>
</dbReference>
<dbReference type="PRINTS" id="PR00305">
    <property type="entry name" value="1433ZETA"/>
</dbReference>
<comment type="similarity">
    <text evidence="1">Belongs to the 14-3-3 family.</text>
</comment>
<gene>
    <name evidence="4" type="ORF">BRAFLDRAFT_113477</name>
</gene>
<dbReference type="eggNOG" id="KOG0841">
    <property type="taxonomic scope" value="Eukaryota"/>
</dbReference>